<keyword evidence="3" id="KW-1185">Reference proteome</keyword>
<dbReference type="EMBL" id="JAOYFB010000036">
    <property type="protein sequence ID" value="KAK4018718.1"/>
    <property type="molecule type" value="Genomic_DNA"/>
</dbReference>
<evidence type="ECO:0000313" key="3">
    <source>
        <dbReference type="Proteomes" id="UP001234178"/>
    </source>
</evidence>
<proteinExistence type="predicted"/>
<protein>
    <submittedName>
        <fullName evidence="2">Uncharacterized protein</fullName>
    </submittedName>
</protein>
<evidence type="ECO:0000256" key="1">
    <source>
        <dbReference type="SAM" id="MobiDB-lite"/>
    </source>
</evidence>
<dbReference type="Proteomes" id="UP001234178">
    <property type="component" value="Unassembled WGS sequence"/>
</dbReference>
<name>A0ABR0A0P7_9CRUS</name>
<organism evidence="2 3">
    <name type="scientific">Daphnia magna</name>
    <dbReference type="NCBI Taxonomy" id="35525"/>
    <lineage>
        <taxon>Eukaryota</taxon>
        <taxon>Metazoa</taxon>
        <taxon>Ecdysozoa</taxon>
        <taxon>Arthropoda</taxon>
        <taxon>Crustacea</taxon>
        <taxon>Branchiopoda</taxon>
        <taxon>Diplostraca</taxon>
        <taxon>Cladocera</taxon>
        <taxon>Anomopoda</taxon>
        <taxon>Daphniidae</taxon>
        <taxon>Daphnia</taxon>
    </lineage>
</organism>
<reference evidence="2 3" key="1">
    <citation type="journal article" date="2023" name="Nucleic Acids Res.">
        <title>The hologenome of Daphnia magna reveals possible DNA methylation and microbiome-mediated evolution of the host genome.</title>
        <authorList>
            <person name="Chaturvedi A."/>
            <person name="Li X."/>
            <person name="Dhandapani V."/>
            <person name="Marshall H."/>
            <person name="Kissane S."/>
            <person name="Cuenca-Cambronero M."/>
            <person name="Asole G."/>
            <person name="Calvet F."/>
            <person name="Ruiz-Romero M."/>
            <person name="Marangio P."/>
            <person name="Guigo R."/>
            <person name="Rago D."/>
            <person name="Mirbahai L."/>
            <person name="Eastwood N."/>
            <person name="Colbourne J.K."/>
            <person name="Zhou J."/>
            <person name="Mallon E."/>
            <person name="Orsini L."/>
        </authorList>
    </citation>
    <scope>NUCLEOTIDE SEQUENCE [LARGE SCALE GENOMIC DNA]</scope>
    <source>
        <strain evidence="2">LRV0_1</strain>
    </source>
</reference>
<comment type="caution">
    <text evidence="2">The sequence shown here is derived from an EMBL/GenBank/DDBJ whole genome shotgun (WGS) entry which is preliminary data.</text>
</comment>
<accession>A0ABR0A0P7</accession>
<sequence>MVEFSSEYTQELHNKDPKKLLFMRAYGRNSSTQTHEIDDSREKSCAGNMTLGDLQHISSYVLIEPLTYTDRSLLRTPVYIDMPKRLIASGGSNICVSPVRASNNKASVLYLSPNIYMDIFLFESREGRGYWVCTDEHCGTPVDTASTRLHKGLCLRWIPATKGKRKGEKQSRLMNDAGSGGYEHVL</sequence>
<evidence type="ECO:0000313" key="2">
    <source>
        <dbReference type="EMBL" id="KAK4018718.1"/>
    </source>
</evidence>
<gene>
    <name evidence="2" type="ORF">OUZ56_000763</name>
</gene>
<feature type="region of interest" description="Disordered" evidence="1">
    <location>
        <begin position="165"/>
        <end position="186"/>
    </location>
</feature>